<keyword evidence="2" id="KW-1133">Transmembrane helix</keyword>
<dbReference type="EMBL" id="JAECZO010000071">
    <property type="protein sequence ID" value="KAK7196230.1"/>
    <property type="molecule type" value="Genomic_DNA"/>
</dbReference>
<reference evidence="3 4" key="1">
    <citation type="journal article" date="2021" name="MBio">
        <title>A New Model Trypanosomatid, Novymonas esmeraldas: Genomic Perception of Its 'Candidatus Pandoraea novymonadis' Endosymbiont.</title>
        <authorList>
            <person name="Zakharova A."/>
            <person name="Saura A."/>
            <person name="Butenko A."/>
            <person name="Podesvova L."/>
            <person name="Warmusova S."/>
            <person name="Kostygov A.Y."/>
            <person name="Nenarokova A."/>
            <person name="Lukes J."/>
            <person name="Opperdoes F.R."/>
            <person name="Yurchenko V."/>
        </authorList>
    </citation>
    <scope>NUCLEOTIDE SEQUENCE [LARGE SCALE GENOMIC DNA]</scope>
    <source>
        <strain evidence="3 4">E262AT.01</strain>
    </source>
</reference>
<feature type="transmembrane region" description="Helical" evidence="2">
    <location>
        <begin position="188"/>
        <end position="210"/>
    </location>
</feature>
<feature type="compositionally biased region" description="Low complexity" evidence="1">
    <location>
        <begin position="41"/>
        <end position="78"/>
    </location>
</feature>
<dbReference type="Proteomes" id="UP001430356">
    <property type="component" value="Unassembled WGS sequence"/>
</dbReference>
<gene>
    <name evidence="3" type="ORF">NESM_000558600</name>
</gene>
<keyword evidence="2" id="KW-0812">Transmembrane</keyword>
<evidence type="ECO:0000256" key="1">
    <source>
        <dbReference type="SAM" id="MobiDB-lite"/>
    </source>
</evidence>
<keyword evidence="2" id="KW-0472">Membrane</keyword>
<evidence type="ECO:0000313" key="4">
    <source>
        <dbReference type="Proteomes" id="UP001430356"/>
    </source>
</evidence>
<evidence type="ECO:0000313" key="3">
    <source>
        <dbReference type="EMBL" id="KAK7196230.1"/>
    </source>
</evidence>
<name>A0AAW0ER99_9TRYP</name>
<protein>
    <submittedName>
        <fullName evidence="3">Uncharacterized protein</fullName>
    </submittedName>
</protein>
<dbReference type="AlphaFoldDB" id="A0AAW0ER99"/>
<proteinExistence type="predicted"/>
<accession>A0AAW0ER99</accession>
<feature type="region of interest" description="Disordered" evidence="1">
    <location>
        <begin position="30"/>
        <end position="106"/>
    </location>
</feature>
<keyword evidence="4" id="KW-1185">Reference proteome</keyword>
<comment type="caution">
    <text evidence="3">The sequence shown here is derived from an EMBL/GenBank/DDBJ whole genome shotgun (WGS) entry which is preliminary data.</text>
</comment>
<sequence length="294" mass="31614">MRASIAACLRGPASGRLLASCGFPLGWSRRRCHAGSPRPPRAAGADAPPTDAAAASADRPGQESLASSPSSPSTSSSGAGEGGAVPPSPPPVTAVDGRAGEESAAAVPAVEPVRWLQPAYEDPATVPIVDAKGEYIVSRVQWPTGEVAYRTPAPVDDTLAPRFGYNVVQVRKHVSWWKYNQKYPRLSLAYINIQVLFLLGLAWLVAFLTTEYRRTTEAMRTPGAMVGEHRGRGPATNKSQKISFEKEEMSALVDKAQNNWFDGAAEASYVGSKSYKMKAIPRPKEFSADDFRKR</sequence>
<evidence type="ECO:0000256" key="2">
    <source>
        <dbReference type="SAM" id="Phobius"/>
    </source>
</evidence>
<organism evidence="3 4">
    <name type="scientific">Novymonas esmeraldas</name>
    <dbReference type="NCBI Taxonomy" id="1808958"/>
    <lineage>
        <taxon>Eukaryota</taxon>
        <taxon>Discoba</taxon>
        <taxon>Euglenozoa</taxon>
        <taxon>Kinetoplastea</taxon>
        <taxon>Metakinetoplastina</taxon>
        <taxon>Trypanosomatida</taxon>
        <taxon>Trypanosomatidae</taxon>
        <taxon>Novymonas</taxon>
    </lineage>
</organism>